<dbReference type="Proteomes" id="UP000623687">
    <property type="component" value="Unassembled WGS sequence"/>
</dbReference>
<gene>
    <name evidence="4" type="ORF">PC9H_008739</name>
</gene>
<dbReference type="OrthoDB" id="27483at2759"/>
<name>A0A8H6ZTR8_PLEOS</name>
<evidence type="ECO:0000313" key="5">
    <source>
        <dbReference type="Proteomes" id="UP000623687"/>
    </source>
</evidence>
<sequence>MSVTTKQLEQLQGTVANRVPDISGVALLPPQSTTLFFSRGGTTGQLDLRTPEDTQVQLLAKLCEPATFGRNQEDLLDETYRKAGKMDIENFAMNIDLDCQNPTLGQLQIPDKISSELLVDGRPFRWELYKPNVYGPGSFFKAHKDTPRSESMLGSLVVVLPISHKGGQLVLRTKDEIWTYDSAATLALQNEPSIGYIAFFGDIEHEVLPVESGHRITLTYNLFFAQEPAPVVQTATSVVHPFEATLSSLLKDPDFLTDGGLVGWGLKYEYPVSTTAKREAVQSVSENLKGEDALVARISTSLGLKAVIKVYIDLREMWEDEYSEQEFDDETWVDGLGLLMRSIPSLDSIGDESIYYYLRSAYGRYEVLRANEPAQPHEANASDDDSDDESGEETATLQTCGRKKPEVWWLSEPTHACAEVPFASFGNEAQLNFIYGSFCLIIDIPSYATRKSEEA</sequence>
<evidence type="ECO:0000256" key="1">
    <source>
        <dbReference type="RuleBase" id="RU003682"/>
    </source>
</evidence>
<proteinExistence type="inferred from homology"/>
<evidence type="ECO:0000259" key="3">
    <source>
        <dbReference type="PROSITE" id="PS51471"/>
    </source>
</evidence>
<feature type="region of interest" description="Disordered" evidence="2">
    <location>
        <begin position="374"/>
        <end position="399"/>
    </location>
</feature>
<dbReference type="InterPro" id="IPR044862">
    <property type="entry name" value="Pro_4_hyd_alph_FE2OG_OXY"/>
</dbReference>
<feature type="domain" description="Fe2OG dioxygenase" evidence="3">
    <location>
        <begin position="125"/>
        <end position="227"/>
    </location>
</feature>
<organism evidence="4 5">
    <name type="scientific">Pleurotus ostreatus</name>
    <name type="common">Oyster mushroom</name>
    <name type="synonym">White-rot fungus</name>
    <dbReference type="NCBI Taxonomy" id="5322"/>
    <lineage>
        <taxon>Eukaryota</taxon>
        <taxon>Fungi</taxon>
        <taxon>Dikarya</taxon>
        <taxon>Basidiomycota</taxon>
        <taxon>Agaricomycotina</taxon>
        <taxon>Agaricomycetes</taxon>
        <taxon>Agaricomycetidae</taxon>
        <taxon>Agaricales</taxon>
        <taxon>Pleurotineae</taxon>
        <taxon>Pleurotaceae</taxon>
        <taxon>Pleurotus</taxon>
    </lineage>
</organism>
<keyword evidence="1" id="KW-0408">Iron</keyword>
<evidence type="ECO:0000256" key="2">
    <source>
        <dbReference type="SAM" id="MobiDB-lite"/>
    </source>
</evidence>
<dbReference type="VEuPathDB" id="FungiDB:PC9H_008739"/>
<dbReference type="AlphaFoldDB" id="A0A8H6ZTR8"/>
<feature type="compositionally biased region" description="Acidic residues" evidence="2">
    <location>
        <begin position="381"/>
        <end position="392"/>
    </location>
</feature>
<reference evidence="4" key="1">
    <citation type="submission" date="2019-07" db="EMBL/GenBank/DDBJ databases">
        <authorList>
            <person name="Palmer J.M."/>
        </authorList>
    </citation>
    <scope>NUCLEOTIDE SEQUENCE</scope>
    <source>
        <strain evidence="4">PC9</strain>
    </source>
</reference>
<dbReference type="PROSITE" id="PS51471">
    <property type="entry name" value="FE2OG_OXY"/>
    <property type="match status" value="1"/>
</dbReference>
<keyword evidence="5" id="KW-1185">Reference proteome</keyword>
<dbReference type="RefSeq" id="XP_036629675.1">
    <property type="nucleotide sequence ID" value="XM_036778247.1"/>
</dbReference>
<dbReference type="PANTHER" id="PTHR33099">
    <property type="entry name" value="FE2OG DIOXYGENASE DOMAIN-CONTAINING PROTEIN"/>
    <property type="match status" value="1"/>
</dbReference>
<comment type="caution">
    <text evidence="4">The sequence shown here is derived from an EMBL/GenBank/DDBJ whole genome shotgun (WGS) entry which is preliminary data.</text>
</comment>
<dbReference type="Gene3D" id="2.60.120.620">
    <property type="entry name" value="q2cbj1_9rhob like domain"/>
    <property type="match status" value="1"/>
</dbReference>
<accession>A0A8H6ZTR8</accession>
<keyword evidence="1" id="KW-0479">Metal-binding</keyword>
<dbReference type="Pfam" id="PF13640">
    <property type="entry name" value="2OG-FeII_Oxy_3"/>
    <property type="match status" value="1"/>
</dbReference>
<dbReference type="EMBL" id="JACETU010000006">
    <property type="protein sequence ID" value="KAF7426371.1"/>
    <property type="molecule type" value="Genomic_DNA"/>
</dbReference>
<dbReference type="GO" id="GO:0046872">
    <property type="term" value="F:metal ion binding"/>
    <property type="evidence" value="ECO:0007669"/>
    <property type="project" value="UniProtKB-KW"/>
</dbReference>
<dbReference type="PANTHER" id="PTHR33099:SF14">
    <property type="entry name" value="PROLYL 4-HYDROXYLASE ALPHA SUBUNIT FE(2+) 2OG DIOXYGENASE DOMAIN-CONTAINING PROTEIN"/>
    <property type="match status" value="1"/>
</dbReference>
<dbReference type="GeneID" id="59378557"/>
<keyword evidence="1" id="KW-0560">Oxidoreductase</keyword>
<comment type="similarity">
    <text evidence="1">Belongs to the iron/ascorbate-dependent oxidoreductase family.</text>
</comment>
<protein>
    <recommendedName>
        <fullName evidence="3">Fe2OG dioxygenase domain-containing protein</fullName>
    </recommendedName>
</protein>
<dbReference type="GO" id="GO:0016491">
    <property type="term" value="F:oxidoreductase activity"/>
    <property type="evidence" value="ECO:0007669"/>
    <property type="project" value="UniProtKB-KW"/>
</dbReference>
<dbReference type="InterPro" id="IPR005123">
    <property type="entry name" value="Oxoglu/Fe-dep_dioxygenase_dom"/>
</dbReference>
<evidence type="ECO:0000313" key="4">
    <source>
        <dbReference type="EMBL" id="KAF7426371.1"/>
    </source>
</evidence>